<reference evidence="2" key="1">
    <citation type="submission" date="2020-06" db="EMBL/GenBank/DDBJ databases">
        <authorList>
            <consortium name="Plant Systems Biology data submission"/>
        </authorList>
    </citation>
    <scope>NUCLEOTIDE SEQUENCE</scope>
    <source>
        <strain evidence="2">D6</strain>
    </source>
</reference>
<protein>
    <submittedName>
        <fullName evidence="2">Uncharacterized protein</fullName>
    </submittedName>
</protein>
<evidence type="ECO:0000313" key="2">
    <source>
        <dbReference type="EMBL" id="CAB9522250.1"/>
    </source>
</evidence>
<dbReference type="Proteomes" id="UP001153069">
    <property type="component" value="Unassembled WGS sequence"/>
</dbReference>
<comment type="caution">
    <text evidence="2">The sequence shown here is derived from an EMBL/GenBank/DDBJ whole genome shotgun (WGS) entry which is preliminary data.</text>
</comment>
<dbReference type="EMBL" id="CAICTM010001281">
    <property type="protein sequence ID" value="CAB9522250.1"/>
    <property type="molecule type" value="Genomic_DNA"/>
</dbReference>
<dbReference type="AlphaFoldDB" id="A0A9N8HRK8"/>
<feature type="compositionally biased region" description="Basic and acidic residues" evidence="1">
    <location>
        <begin position="152"/>
        <end position="178"/>
    </location>
</feature>
<feature type="region of interest" description="Disordered" evidence="1">
    <location>
        <begin position="1"/>
        <end position="183"/>
    </location>
</feature>
<sequence>MQNQDQDQDSDARTTHDRRIIHHQGVTDEEAANSDSNRKMSHEEKLTGNTQLQELEAEDSTKPTTKDINSANTLPTSQTTWAGCRENSQSSGRVSFFPNDNNKSKMSKEGNKEAVNSGLQQMVEEKVLSTETAPATARQAHCATKTDSQEADDPKPATKESDSHQGQKDDKNKHDNSKSNDTINMDSASAALENLEARFNNPQQSGQLKFLPKEKQSHIKEDATVKIAADSNRSAMLGSKETSHDSSTFAALSSVEARLNNPGLSFLPSKSSGHHQSGIVPPTEHGQIHASISTIEANVGTTAGHPSLTQQHQQPPQPGAPGLYCDKPRLIVA</sequence>
<organism evidence="2 3">
    <name type="scientific">Seminavis robusta</name>
    <dbReference type="NCBI Taxonomy" id="568900"/>
    <lineage>
        <taxon>Eukaryota</taxon>
        <taxon>Sar</taxon>
        <taxon>Stramenopiles</taxon>
        <taxon>Ochrophyta</taxon>
        <taxon>Bacillariophyta</taxon>
        <taxon>Bacillariophyceae</taxon>
        <taxon>Bacillariophycidae</taxon>
        <taxon>Naviculales</taxon>
        <taxon>Naviculaceae</taxon>
        <taxon>Seminavis</taxon>
    </lineage>
</organism>
<feature type="compositionally biased region" description="Basic and acidic residues" evidence="1">
    <location>
        <begin position="102"/>
        <end position="112"/>
    </location>
</feature>
<name>A0A9N8HRK8_9STRA</name>
<proteinExistence type="predicted"/>
<gene>
    <name evidence="2" type="ORF">SEMRO_1283_G259130.1</name>
</gene>
<feature type="compositionally biased region" description="Polar residues" evidence="1">
    <location>
        <begin position="66"/>
        <end position="101"/>
    </location>
</feature>
<keyword evidence="3" id="KW-1185">Reference proteome</keyword>
<evidence type="ECO:0000313" key="3">
    <source>
        <dbReference type="Proteomes" id="UP001153069"/>
    </source>
</evidence>
<evidence type="ECO:0000256" key="1">
    <source>
        <dbReference type="SAM" id="MobiDB-lite"/>
    </source>
</evidence>
<feature type="compositionally biased region" description="Basic and acidic residues" evidence="1">
    <location>
        <begin position="36"/>
        <end position="46"/>
    </location>
</feature>
<accession>A0A9N8HRK8</accession>
<feature type="region of interest" description="Disordered" evidence="1">
    <location>
        <begin position="299"/>
        <end position="325"/>
    </location>
</feature>